<sequence length="136" mass="15141">MTPPPSGPYQIEQPNENLLTLLENLVGSPVNIMGPTGNPGEQAWHLQAEGDSVTLKNLKYNLYAGAEGNPEVGAPVVGVQQPFEWKLEAAEPFEYFIYVDSPDGPLYLEYSPLLIFPPRSALSPQRRKPWTLQFME</sequence>
<comment type="caution">
    <text evidence="1">The sequence shown here is derived from an EMBL/GenBank/DDBJ whole genome shotgun (WGS) entry which is preliminary data.</text>
</comment>
<dbReference type="Gene3D" id="2.80.10.50">
    <property type="match status" value="1"/>
</dbReference>
<protein>
    <recommendedName>
        <fullName evidence="3">Ricin B lectin domain-containing protein</fullName>
    </recommendedName>
</protein>
<dbReference type="Proteomes" id="UP000663831">
    <property type="component" value="Unassembled WGS sequence"/>
</dbReference>
<proteinExistence type="predicted"/>
<evidence type="ECO:0008006" key="3">
    <source>
        <dbReference type="Google" id="ProtNLM"/>
    </source>
</evidence>
<name>A0A8H3AXL4_9AGAM</name>
<dbReference type="AlphaFoldDB" id="A0A8H3AXL4"/>
<reference evidence="1" key="1">
    <citation type="submission" date="2021-01" db="EMBL/GenBank/DDBJ databases">
        <authorList>
            <person name="Kaushik A."/>
        </authorList>
    </citation>
    <scope>NUCLEOTIDE SEQUENCE</scope>
    <source>
        <strain evidence="1">AG3-1AP</strain>
    </source>
</reference>
<evidence type="ECO:0000313" key="1">
    <source>
        <dbReference type="EMBL" id="CAE6442962.1"/>
    </source>
</evidence>
<accession>A0A8H3AXL4</accession>
<organism evidence="1 2">
    <name type="scientific">Rhizoctonia solani</name>
    <dbReference type="NCBI Taxonomy" id="456999"/>
    <lineage>
        <taxon>Eukaryota</taxon>
        <taxon>Fungi</taxon>
        <taxon>Dikarya</taxon>
        <taxon>Basidiomycota</taxon>
        <taxon>Agaricomycotina</taxon>
        <taxon>Agaricomycetes</taxon>
        <taxon>Cantharellales</taxon>
        <taxon>Ceratobasidiaceae</taxon>
        <taxon>Rhizoctonia</taxon>
    </lineage>
</organism>
<dbReference type="EMBL" id="CAJMWV010001662">
    <property type="protein sequence ID" value="CAE6442962.1"/>
    <property type="molecule type" value="Genomic_DNA"/>
</dbReference>
<evidence type="ECO:0000313" key="2">
    <source>
        <dbReference type="Proteomes" id="UP000663831"/>
    </source>
</evidence>
<gene>
    <name evidence="1" type="ORF">RDB_LOCUS56267</name>
</gene>